<dbReference type="Gene3D" id="1.10.10.10">
    <property type="entry name" value="Winged helix-like DNA-binding domain superfamily/Winged helix DNA-binding domain"/>
    <property type="match status" value="1"/>
</dbReference>
<dbReference type="SUPFAM" id="SSF53850">
    <property type="entry name" value="Periplasmic binding protein-like II"/>
    <property type="match status" value="1"/>
</dbReference>
<dbReference type="GO" id="GO:0003700">
    <property type="term" value="F:DNA-binding transcription factor activity"/>
    <property type="evidence" value="ECO:0007669"/>
    <property type="project" value="InterPro"/>
</dbReference>
<dbReference type="InterPro" id="IPR036388">
    <property type="entry name" value="WH-like_DNA-bd_sf"/>
</dbReference>
<dbReference type="InterPro" id="IPR005119">
    <property type="entry name" value="LysR_subst-bd"/>
</dbReference>
<dbReference type="InterPro" id="IPR036390">
    <property type="entry name" value="WH_DNA-bd_sf"/>
</dbReference>
<reference evidence="7" key="1">
    <citation type="submission" date="2022-06" db="EMBL/GenBank/DDBJ databases">
        <title>Detection of beta-lactamases in bacteria of animal origin.</title>
        <authorList>
            <person name="Mlynarcik P."/>
            <person name="Zdarska V."/>
            <person name="Chudobova H."/>
            <person name="Prochazkova P."/>
            <person name="Hricova K."/>
            <person name="Mezerova K."/>
            <person name="Bardon J."/>
            <person name="Dolejska M."/>
            <person name="Sukkar I."/>
            <person name="Kolar M."/>
        </authorList>
    </citation>
    <scope>NUCLEOTIDE SEQUENCE</scope>
    <source>
        <strain evidence="7">S 300-3</strain>
    </source>
</reference>
<evidence type="ECO:0000259" key="6">
    <source>
        <dbReference type="PROSITE" id="PS50931"/>
    </source>
</evidence>
<dbReference type="PANTHER" id="PTHR30293:SF0">
    <property type="entry name" value="NITROGEN ASSIMILATION REGULATORY PROTEIN NAC"/>
    <property type="match status" value="1"/>
</dbReference>
<dbReference type="Pfam" id="PF03466">
    <property type="entry name" value="LysR_substrate"/>
    <property type="match status" value="1"/>
</dbReference>
<dbReference type="InterPro" id="IPR000847">
    <property type="entry name" value="LysR_HTH_N"/>
</dbReference>
<dbReference type="Pfam" id="PF00126">
    <property type="entry name" value="HTH_1"/>
    <property type="match status" value="1"/>
</dbReference>
<dbReference type="Proteomes" id="UP001165292">
    <property type="component" value="Unassembled WGS sequence"/>
</dbReference>
<proteinExistence type="inferred from homology"/>
<name>A0AA42BFU6_9GAMM</name>
<sequence length="309" mass="34199">MNLKQLRYFVRIAECGSLSKAADELGIAQPALSQQLRALEDELGVELVTRHSRGISPNDLGTMLLSHFSTILNEIDRTALLVQDLTRNPAGEVRLGVTTTAARALTAPLVAKVHETYPGITLHVVEAMSGSLSQSLQRGSLDLSILYEPKLLELDEGFDLMPMLTEDLFLISRNKGIVKNKKTIPFSMLEELQLVLPCYPNVLTKLLYDLAAKRDVKLNVKFEIDSLSSIIELVNADFCTVLPLICLGREIEEGRVTATPITDPRVSWSVHVAAARKGVRLRAVRAVHKLLIEMVNEMVEEGAWPARLL</sequence>
<keyword evidence="2" id="KW-0805">Transcription regulation</keyword>
<evidence type="ECO:0000256" key="4">
    <source>
        <dbReference type="ARBA" id="ARBA00023159"/>
    </source>
</evidence>
<comment type="similarity">
    <text evidence="1">Belongs to the LysR transcriptional regulatory family.</text>
</comment>
<dbReference type="PRINTS" id="PR00039">
    <property type="entry name" value="HTHLYSR"/>
</dbReference>
<keyword evidence="5" id="KW-0804">Transcription</keyword>
<organism evidence="7 8">
    <name type="scientific">Stutzerimonas nitrititolerans</name>
    <dbReference type="NCBI Taxonomy" id="2482751"/>
    <lineage>
        <taxon>Bacteria</taxon>
        <taxon>Pseudomonadati</taxon>
        <taxon>Pseudomonadota</taxon>
        <taxon>Gammaproteobacteria</taxon>
        <taxon>Pseudomonadales</taxon>
        <taxon>Pseudomonadaceae</taxon>
        <taxon>Stutzerimonas</taxon>
    </lineage>
</organism>
<keyword evidence="4" id="KW-0010">Activator</keyword>
<evidence type="ECO:0000313" key="7">
    <source>
        <dbReference type="EMBL" id="MCO7544498.1"/>
    </source>
</evidence>
<evidence type="ECO:0000256" key="5">
    <source>
        <dbReference type="ARBA" id="ARBA00023163"/>
    </source>
</evidence>
<dbReference type="GO" id="GO:0003677">
    <property type="term" value="F:DNA binding"/>
    <property type="evidence" value="ECO:0007669"/>
    <property type="project" value="UniProtKB-KW"/>
</dbReference>
<dbReference type="Gene3D" id="3.40.190.290">
    <property type="match status" value="1"/>
</dbReference>
<dbReference type="RefSeq" id="WP_181077074.1">
    <property type="nucleotide sequence ID" value="NZ_DALYPK010000001.1"/>
</dbReference>
<comment type="caution">
    <text evidence="7">The sequence shown here is derived from an EMBL/GenBank/DDBJ whole genome shotgun (WGS) entry which is preliminary data.</text>
</comment>
<evidence type="ECO:0000313" key="8">
    <source>
        <dbReference type="Proteomes" id="UP001165292"/>
    </source>
</evidence>
<evidence type="ECO:0000256" key="2">
    <source>
        <dbReference type="ARBA" id="ARBA00023015"/>
    </source>
</evidence>
<dbReference type="FunFam" id="1.10.10.10:FF:000001">
    <property type="entry name" value="LysR family transcriptional regulator"/>
    <property type="match status" value="1"/>
</dbReference>
<keyword evidence="3" id="KW-0238">DNA-binding</keyword>
<evidence type="ECO:0000256" key="1">
    <source>
        <dbReference type="ARBA" id="ARBA00009437"/>
    </source>
</evidence>
<dbReference type="PANTHER" id="PTHR30293">
    <property type="entry name" value="TRANSCRIPTIONAL REGULATORY PROTEIN NAC-RELATED"/>
    <property type="match status" value="1"/>
</dbReference>
<dbReference type="PROSITE" id="PS50931">
    <property type="entry name" value="HTH_LYSR"/>
    <property type="match status" value="1"/>
</dbReference>
<evidence type="ECO:0000256" key="3">
    <source>
        <dbReference type="ARBA" id="ARBA00023125"/>
    </source>
</evidence>
<dbReference type="EMBL" id="JAMYBS010000005">
    <property type="protein sequence ID" value="MCO7544498.1"/>
    <property type="molecule type" value="Genomic_DNA"/>
</dbReference>
<accession>A0AA42BFU6</accession>
<dbReference type="AlphaFoldDB" id="A0AA42BFU6"/>
<gene>
    <name evidence="7" type="ORF">NJF43_06975</name>
</gene>
<dbReference type="GO" id="GO:2000142">
    <property type="term" value="P:regulation of DNA-templated transcription initiation"/>
    <property type="evidence" value="ECO:0007669"/>
    <property type="project" value="TreeGrafter"/>
</dbReference>
<dbReference type="SUPFAM" id="SSF46785">
    <property type="entry name" value="Winged helix' DNA-binding domain"/>
    <property type="match status" value="1"/>
</dbReference>
<protein>
    <submittedName>
        <fullName evidence="7">LysR substrate-binding domain-containing protein</fullName>
    </submittedName>
</protein>
<feature type="domain" description="HTH lysR-type" evidence="6">
    <location>
        <begin position="1"/>
        <end position="58"/>
    </location>
</feature>